<gene>
    <name evidence="2" type="ORF">OB955_07450</name>
    <name evidence="1" type="ORF">OB960_05125</name>
</gene>
<dbReference type="CDD" id="cd06154">
    <property type="entry name" value="YjgF_YER057c_UK114_like_6"/>
    <property type="match status" value="1"/>
</dbReference>
<organism evidence="1 4">
    <name type="scientific">Natronoglomus mannanivorans</name>
    <dbReference type="NCBI Taxonomy" id="2979990"/>
    <lineage>
        <taxon>Archaea</taxon>
        <taxon>Methanobacteriati</taxon>
        <taxon>Methanobacteriota</taxon>
        <taxon>Stenosarchaea group</taxon>
        <taxon>Halobacteria</taxon>
        <taxon>Halobacteriales</taxon>
        <taxon>Natrialbaceae</taxon>
        <taxon>Natronoglomus</taxon>
    </lineage>
</organism>
<dbReference type="Gene3D" id="3.30.1330.40">
    <property type="entry name" value="RutC-like"/>
    <property type="match status" value="1"/>
</dbReference>
<evidence type="ECO:0000313" key="2">
    <source>
        <dbReference type="EMBL" id="MCU4972573.1"/>
    </source>
</evidence>
<accession>A0AAP3E0U0</accession>
<dbReference type="PANTHER" id="PTHR43857:SF1">
    <property type="entry name" value="YJGH FAMILY PROTEIN"/>
    <property type="match status" value="1"/>
</dbReference>
<protein>
    <submittedName>
        <fullName evidence="1">RidA family protein</fullName>
    </submittedName>
</protein>
<dbReference type="InterPro" id="IPR035959">
    <property type="entry name" value="RutC-like_sf"/>
</dbReference>
<dbReference type="EMBL" id="JAOPKB010000003">
    <property type="protein sequence ID" value="MCU4972573.1"/>
    <property type="molecule type" value="Genomic_DNA"/>
</dbReference>
<dbReference type="RefSeq" id="WP_338002619.1">
    <property type="nucleotide sequence ID" value="NZ_JAOPKA010000002.1"/>
</dbReference>
<reference evidence="1 3" key="1">
    <citation type="submission" date="2022-09" db="EMBL/GenBank/DDBJ databases">
        <title>Enrichment on poylsaccharides allowed isolation of novel metabolic and taxonomic groups of Haloarchaea.</title>
        <authorList>
            <person name="Sorokin D.Y."/>
            <person name="Elcheninov A.G."/>
            <person name="Khizhniak T.V."/>
            <person name="Kolganova T.V."/>
            <person name="Kublanov I.V."/>
        </authorList>
    </citation>
    <scope>NUCLEOTIDE SEQUENCE</scope>
    <source>
        <strain evidence="2 3">AArc-m2/3/4</strain>
        <strain evidence="1">AArc-xg1-1</strain>
    </source>
</reference>
<sequence>MERRTITSGTEWESTVGYARAVVADGRVHVSGTTATDDTGAIVGEDDPYEQTRRALENVASALEQAGASLEDVVRTRMFVTDIDDWEAIGRAHEECFGEIRPATSMLEVGRLVDPAMVVEIEAEAVVSEGE</sequence>
<keyword evidence="3" id="KW-1185">Reference proteome</keyword>
<evidence type="ECO:0000313" key="1">
    <source>
        <dbReference type="EMBL" id="MCU4740780.1"/>
    </source>
</evidence>
<proteinExistence type="predicted"/>
<evidence type="ECO:0000313" key="4">
    <source>
        <dbReference type="Proteomes" id="UP001321018"/>
    </source>
</evidence>
<comment type="caution">
    <text evidence="1">The sequence shown here is derived from an EMBL/GenBank/DDBJ whole genome shotgun (WGS) entry which is preliminary data.</text>
</comment>
<name>A0AAP3E0U0_9EURY</name>
<dbReference type="SUPFAM" id="SSF55298">
    <property type="entry name" value="YjgF-like"/>
    <property type="match status" value="1"/>
</dbReference>
<dbReference type="EMBL" id="JAOPKA010000002">
    <property type="protein sequence ID" value="MCU4740780.1"/>
    <property type="molecule type" value="Genomic_DNA"/>
</dbReference>
<dbReference type="Pfam" id="PF01042">
    <property type="entry name" value="Ribonuc_L-PSP"/>
    <property type="match status" value="1"/>
</dbReference>
<evidence type="ECO:0000313" key="3">
    <source>
        <dbReference type="Proteomes" id="UP001320972"/>
    </source>
</evidence>
<dbReference type="PANTHER" id="PTHR43857">
    <property type="entry name" value="BLR7761 PROTEIN"/>
    <property type="match status" value="1"/>
</dbReference>
<dbReference type="AlphaFoldDB" id="A0AAP3E0U0"/>
<dbReference type="Proteomes" id="UP001321018">
    <property type="component" value="Unassembled WGS sequence"/>
</dbReference>
<dbReference type="Proteomes" id="UP001320972">
    <property type="component" value="Unassembled WGS sequence"/>
</dbReference>
<dbReference type="InterPro" id="IPR006175">
    <property type="entry name" value="YjgF/YER057c/UK114"/>
</dbReference>